<evidence type="ECO:0000259" key="1">
    <source>
        <dbReference type="Pfam" id="PF22521"/>
    </source>
</evidence>
<dbReference type="EMBL" id="BARV01024395">
    <property type="protein sequence ID" value="GAI46245.1"/>
    <property type="molecule type" value="Genomic_DNA"/>
</dbReference>
<name>X1Q588_9ZZZZ</name>
<protein>
    <recommendedName>
        <fullName evidence="1">Carbamoyltransferase Kae1-like domain-containing protein</fullName>
    </recommendedName>
</protein>
<dbReference type="PANTHER" id="PTHR42959:SF1">
    <property type="entry name" value="CARBAMOYLTRANSFERASE HYPF"/>
    <property type="match status" value="1"/>
</dbReference>
<sequence length="267" mass="28930">GTGYGSDGRIWGGEFLVADYHGFRRAGHLEYLPMPGGEAAIRNPYRLAIGYLYALTGQLPSFRPPTVPPNPSTLLRTGFGGEGGEELRIIRQQIDKGINCPQTSAGGRLFDAVAALIGVRERVTYEAQAAIELEMAAQIQYPISNIQIAGYPFDIEESDGGKVIRLRGLFDALLADLRGEVAVGEMAYRFHVTVAEMIGAMCERIARETGLRTVALSGGCFQNRLLLALVVPRLREVGLRVLLHWQVPCNDGGISLGQAVIASFTVE</sequence>
<dbReference type="GO" id="GO:0016743">
    <property type="term" value="F:carboxyl- or carbamoyltransferase activity"/>
    <property type="evidence" value="ECO:0007669"/>
    <property type="project" value="TreeGrafter"/>
</dbReference>
<dbReference type="GO" id="GO:0008270">
    <property type="term" value="F:zinc ion binding"/>
    <property type="evidence" value="ECO:0007669"/>
    <property type="project" value="TreeGrafter"/>
</dbReference>
<feature type="non-terminal residue" evidence="2">
    <location>
        <position position="1"/>
    </location>
</feature>
<gene>
    <name evidence="2" type="ORF">S06H3_39833</name>
</gene>
<feature type="domain" description="Carbamoyltransferase Kae1-like" evidence="1">
    <location>
        <begin position="1"/>
        <end position="258"/>
    </location>
</feature>
<evidence type="ECO:0000313" key="2">
    <source>
        <dbReference type="EMBL" id="GAI46245.1"/>
    </source>
</evidence>
<dbReference type="Pfam" id="PF22521">
    <property type="entry name" value="HypF_C_2"/>
    <property type="match status" value="1"/>
</dbReference>
<comment type="caution">
    <text evidence="2">The sequence shown here is derived from an EMBL/GenBank/DDBJ whole genome shotgun (WGS) entry which is preliminary data.</text>
</comment>
<dbReference type="Gene3D" id="3.30.420.40">
    <property type="match status" value="1"/>
</dbReference>
<organism evidence="2">
    <name type="scientific">marine sediment metagenome</name>
    <dbReference type="NCBI Taxonomy" id="412755"/>
    <lineage>
        <taxon>unclassified sequences</taxon>
        <taxon>metagenomes</taxon>
        <taxon>ecological metagenomes</taxon>
    </lineage>
</organism>
<dbReference type="InterPro" id="IPR051060">
    <property type="entry name" value="Carbamoyltrans_HypF-like"/>
</dbReference>
<dbReference type="PANTHER" id="PTHR42959">
    <property type="entry name" value="CARBAMOYLTRANSFERASE"/>
    <property type="match status" value="1"/>
</dbReference>
<dbReference type="InterPro" id="IPR055128">
    <property type="entry name" value="HypF_C_2"/>
</dbReference>
<dbReference type="AlphaFoldDB" id="X1Q588"/>
<dbReference type="GO" id="GO:0051604">
    <property type="term" value="P:protein maturation"/>
    <property type="evidence" value="ECO:0007669"/>
    <property type="project" value="TreeGrafter"/>
</dbReference>
<feature type="non-terminal residue" evidence="2">
    <location>
        <position position="267"/>
    </location>
</feature>
<accession>X1Q588</accession>
<proteinExistence type="predicted"/>
<reference evidence="2" key="1">
    <citation type="journal article" date="2014" name="Front. Microbiol.">
        <title>High frequency of phylogenetically diverse reductive dehalogenase-homologous genes in deep subseafloor sedimentary metagenomes.</title>
        <authorList>
            <person name="Kawai M."/>
            <person name="Futagami T."/>
            <person name="Toyoda A."/>
            <person name="Takaki Y."/>
            <person name="Nishi S."/>
            <person name="Hori S."/>
            <person name="Arai W."/>
            <person name="Tsubouchi T."/>
            <person name="Morono Y."/>
            <person name="Uchiyama I."/>
            <person name="Ito T."/>
            <person name="Fujiyama A."/>
            <person name="Inagaki F."/>
            <person name="Takami H."/>
        </authorList>
    </citation>
    <scope>NUCLEOTIDE SEQUENCE</scope>
    <source>
        <strain evidence="2">Expedition CK06-06</strain>
    </source>
</reference>